<reference evidence="12" key="2">
    <citation type="submission" date="2015-10" db="EMBL/GenBank/DDBJ databases">
        <authorList>
            <person name="Gilbert D.G."/>
        </authorList>
    </citation>
    <scope>NUCLEOTIDE SEQUENCE</scope>
    <source>
        <strain evidence="12">GO-13</strain>
    </source>
</reference>
<comment type="similarity">
    <text evidence="2 9">Belongs to the MGMT family.</text>
</comment>
<dbReference type="Pfam" id="PF02870">
    <property type="entry name" value="Methyltransf_1N"/>
    <property type="match status" value="1"/>
</dbReference>
<evidence type="ECO:0000256" key="6">
    <source>
        <dbReference type="ARBA" id="ARBA00022763"/>
    </source>
</evidence>
<dbReference type="Proteomes" id="UP000036168">
    <property type="component" value="Unassembled WGS sequence"/>
</dbReference>
<evidence type="ECO:0000256" key="3">
    <source>
        <dbReference type="ARBA" id="ARBA00022490"/>
    </source>
</evidence>
<keyword evidence="7 9" id="KW-0234">DNA repair</keyword>
<gene>
    <name evidence="12" type="ORF">AB447_223590</name>
    <name evidence="13" type="ORF">P8828_19775</name>
</gene>
<dbReference type="Proteomes" id="UP001341297">
    <property type="component" value="Unassembled WGS sequence"/>
</dbReference>
<dbReference type="STRING" id="1664069.BGLY_1446"/>
<dbReference type="FunFam" id="1.10.10.10:FF:000214">
    <property type="entry name" value="Methylated-DNA--protein-cysteine methyltransferase"/>
    <property type="match status" value="1"/>
</dbReference>
<evidence type="ECO:0000256" key="8">
    <source>
        <dbReference type="ARBA" id="ARBA00049348"/>
    </source>
</evidence>
<keyword evidence="6 9" id="KW-0227">DNA damage</keyword>
<keyword evidence="3 9" id="KW-0963">Cytoplasm</keyword>
<comment type="miscellaneous">
    <text evidence="9">This enzyme catalyzes only one turnover and therefore is not strictly catalytic. According to one definition, an enzyme is a biocatalyst that acts repeatedly and over many reaction cycles.</text>
</comment>
<dbReference type="AlphaFoldDB" id="A0A0T6BLB9"/>
<accession>A0A0T6BLB9</accession>
<evidence type="ECO:0000256" key="4">
    <source>
        <dbReference type="ARBA" id="ARBA00022603"/>
    </source>
</evidence>
<dbReference type="GO" id="GO:0003908">
    <property type="term" value="F:methylated-DNA-[protein]-cysteine S-methyltransferase activity"/>
    <property type="evidence" value="ECO:0007669"/>
    <property type="project" value="UniProtKB-UniRule"/>
</dbReference>
<evidence type="ECO:0000313" key="13">
    <source>
        <dbReference type="EMBL" id="MEC0486997.1"/>
    </source>
</evidence>
<evidence type="ECO:0000256" key="7">
    <source>
        <dbReference type="ARBA" id="ARBA00023204"/>
    </source>
</evidence>
<feature type="active site" description="Nucleophile; methyl group acceptor" evidence="9">
    <location>
        <position position="130"/>
    </location>
</feature>
<reference evidence="13 15" key="3">
    <citation type="submission" date="2023-03" db="EMBL/GenBank/DDBJ databases">
        <title>Agriculturally important microbes genome sequencing.</title>
        <authorList>
            <person name="Dunlap C."/>
        </authorList>
    </citation>
    <scope>NUCLEOTIDE SEQUENCE [LARGE SCALE GENOMIC DNA]</scope>
    <source>
        <strain evidence="13 15">CBP-3203</strain>
    </source>
</reference>
<dbReference type="InterPro" id="IPR036631">
    <property type="entry name" value="MGMT_N_sf"/>
</dbReference>
<evidence type="ECO:0000313" key="14">
    <source>
        <dbReference type="Proteomes" id="UP000036168"/>
    </source>
</evidence>
<dbReference type="InterPro" id="IPR008332">
    <property type="entry name" value="MethylG_MeTrfase_N"/>
</dbReference>
<proteinExistence type="inferred from homology"/>
<dbReference type="PROSITE" id="PS00374">
    <property type="entry name" value="MGMT"/>
    <property type="match status" value="1"/>
</dbReference>
<dbReference type="GO" id="GO:0006307">
    <property type="term" value="P:DNA alkylation repair"/>
    <property type="evidence" value="ECO:0007669"/>
    <property type="project" value="UniProtKB-UniRule"/>
</dbReference>
<dbReference type="InterPro" id="IPR014048">
    <property type="entry name" value="MethylDNA_cys_MeTrfase_DNA-bd"/>
</dbReference>
<name>A0A0T6BLB9_9BACI</name>
<dbReference type="Gene3D" id="1.10.10.10">
    <property type="entry name" value="Winged helix-like DNA-binding domain superfamily/Winged helix DNA-binding domain"/>
    <property type="match status" value="1"/>
</dbReference>
<dbReference type="InterPro" id="IPR001497">
    <property type="entry name" value="MethylDNA_cys_MeTrfase_AS"/>
</dbReference>
<dbReference type="EMBL" id="JARRTL010000026">
    <property type="protein sequence ID" value="MEC0486997.1"/>
    <property type="molecule type" value="Genomic_DNA"/>
</dbReference>
<dbReference type="GO" id="GO:0032259">
    <property type="term" value="P:methylation"/>
    <property type="evidence" value="ECO:0007669"/>
    <property type="project" value="UniProtKB-KW"/>
</dbReference>
<dbReference type="InterPro" id="IPR023546">
    <property type="entry name" value="MGMT"/>
</dbReference>
<dbReference type="NCBIfam" id="TIGR00589">
    <property type="entry name" value="ogt"/>
    <property type="match status" value="1"/>
</dbReference>
<organism evidence="12 14">
    <name type="scientific">Bacillus glycinifermentans</name>
    <dbReference type="NCBI Taxonomy" id="1664069"/>
    <lineage>
        <taxon>Bacteria</taxon>
        <taxon>Bacillati</taxon>
        <taxon>Bacillota</taxon>
        <taxon>Bacilli</taxon>
        <taxon>Bacillales</taxon>
        <taxon>Bacillaceae</taxon>
        <taxon>Bacillus</taxon>
    </lineage>
</organism>
<comment type="catalytic activity">
    <reaction evidence="8 9">
        <text>a 6-O-methyl-2'-deoxyguanosine in DNA + L-cysteinyl-[protein] = S-methyl-L-cysteinyl-[protein] + a 2'-deoxyguanosine in DNA</text>
        <dbReference type="Rhea" id="RHEA:24000"/>
        <dbReference type="Rhea" id="RHEA-COMP:10131"/>
        <dbReference type="Rhea" id="RHEA-COMP:10132"/>
        <dbReference type="Rhea" id="RHEA-COMP:11367"/>
        <dbReference type="Rhea" id="RHEA-COMP:11368"/>
        <dbReference type="ChEBI" id="CHEBI:29950"/>
        <dbReference type="ChEBI" id="CHEBI:82612"/>
        <dbReference type="ChEBI" id="CHEBI:85445"/>
        <dbReference type="ChEBI" id="CHEBI:85448"/>
        <dbReference type="EC" id="2.1.1.63"/>
    </reaction>
</comment>
<evidence type="ECO:0000259" key="11">
    <source>
        <dbReference type="Pfam" id="PF02870"/>
    </source>
</evidence>
<feature type="domain" description="Methylguanine DNA methyltransferase ribonuclease-like" evidence="11">
    <location>
        <begin position="4"/>
        <end position="73"/>
    </location>
</feature>
<dbReference type="EMBL" id="LECW02000036">
    <property type="protein sequence ID" value="KRT91433.1"/>
    <property type="molecule type" value="Genomic_DNA"/>
</dbReference>
<evidence type="ECO:0000259" key="10">
    <source>
        <dbReference type="Pfam" id="PF01035"/>
    </source>
</evidence>
<dbReference type="SUPFAM" id="SSF53155">
    <property type="entry name" value="Methylated DNA-protein cysteine methyltransferase domain"/>
    <property type="match status" value="1"/>
</dbReference>
<dbReference type="CDD" id="cd06445">
    <property type="entry name" value="ATase"/>
    <property type="match status" value="1"/>
</dbReference>
<evidence type="ECO:0000256" key="2">
    <source>
        <dbReference type="ARBA" id="ARBA00008711"/>
    </source>
</evidence>
<dbReference type="PANTHER" id="PTHR10815">
    <property type="entry name" value="METHYLATED-DNA--PROTEIN-CYSTEINE METHYLTRANSFERASE"/>
    <property type="match status" value="1"/>
</dbReference>
<evidence type="ECO:0000256" key="5">
    <source>
        <dbReference type="ARBA" id="ARBA00022679"/>
    </source>
</evidence>
<keyword evidence="5 9" id="KW-0808">Transferase</keyword>
<dbReference type="SUPFAM" id="SSF46767">
    <property type="entry name" value="Methylated DNA-protein cysteine methyltransferase, C-terminal domain"/>
    <property type="match status" value="1"/>
</dbReference>
<evidence type="ECO:0000256" key="9">
    <source>
        <dbReference type="HAMAP-Rule" id="MF_00772"/>
    </source>
</evidence>
<comment type="subcellular location">
    <subcellularLocation>
        <location evidence="9">Cytoplasm</location>
    </subcellularLocation>
</comment>
<dbReference type="Gene3D" id="3.30.160.70">
    <property type="entry name" value="Methylated DNA-protein cysteine methyltransferase domain"/>
    <property type="match status" value="1"/>
</dbReference>
<dbReference type="EC" id="2.1.1.63" evidence="9"/>
<evidence type="ECO:0000313" key="15">
    <source>
        <dbReference type="Proteomes" id="UP001341297"/>
    </source>
</evidence>
<sequence>MGFYSEVSSPFGQAYIVEQNEHITHLLFEKEELDSMKAQDPDLAHQETALLQLAKCQLTEYFRGKRKAFALPMHQEGTVFQKKVWEALLSIPYGESRSYSDIAEAIGHPKAVRAIGQANKKNALPIFIPCHRVIGKNNTLTGYAGNETDKKAILLEIENIPYKGK</sequence>
<dbReference type="InterPro" id="IPR036388">
    <property type="entry name" value="WH-like_DNA-bd_sf"/>
</dbReference>
<dbReference type="GO" id="GO:0005737">
    <property type="term" value="C:cytoplasm"/>
    <property type="evidence" value="ECO:0007669"/>
    <property type="project" value="UniProtKB-SubCell"/>
</dbReference>
<evidence type="ECO:0000313" key="12">
    <source>
        <dbReference type="EMBL" id="KRT91433.1"/>
    </source>
</evidence>
<comment type="caution">
    <text evidence="12">The sequence shown here is derived from an EMBL/GenBank/DDBJ whole genome shotgun (WGS) entry which is preliminary data.</text>
</comment>
<dbReference type="OrthoDB" id="9802228at2"/>
<evidence type="ECO:0000256" key="1">
    <source>
        <dbReference type="ARBA" id="ARBA00001286"/>
    </source>
</evidence>
<comment type="catalytic activity">
    <reaction evidence="1 9">
        <text>a 4-O-methyl-thymidine in DNA + L-cysteinyl-[protein] = a thymidine in DNA + S-methyl-L-cysteinyl-[protein]</text>
        <dbReference type="Rhea" id="RHEA:53428"/>
        <dbReference type="Rhea" id="RHEA-COMP:10131"/>
        <dbReference type="Rhea" id="RHEA-COMP:10132"/>
        <dbReference type="Rhea" id="RHEA-COMP:13555"/>
        <dbReference type="Rhea" id="RHEA-COMP:13556"/>
        <dbReference type="ChEBI" id="CHEBI:29950"/>
        <dbReference type="ChEBI" id="CHEBI:82612"/>
        <dbReference type="ChEBI" id="CHEBI:137386"/>
        <dbReference type="ChEBI" id="CHEBI:137387"/>
        <dbReference type="EC" id="2.1.1.63"/>
    </reaction>
</comment>
<comment type="function">
    <text evidence="9">Involved in the cellular defense against the biological effects of O6-methylguanine (O6-MeG) and O4-methylthymine (O4-MeT) in DNA. Repairs the methylated nucleobase in DNA by stoichiometrically transferring the methyl group to a cysteine residue in the enzyme. This is a suicide reaction: the enzyme is irreversibly inactivated.</text>
</comment>
<keyword evidence="4 9" id="KW-0489">Methyltransferase</keyword>
<dbReference type="HAMAP" id="MF_00772">
    <property type="entry name" value="OGT"/>
    <property type="match status" value="1"/>
</dbReference>
<protein>
    <recommendedName>
        <fullName evidence="9">Methylated-DNA--protein-cysteine methyltransferase</fullName>
        <ecNumber evidence="9">2.1.1.63</ecNumber>
    </recommendedName>
    <alternativeName>
        <fullName evidence="9">6-O-methylguanine-DNA methyltransferase</fullName>
        <shortName evidence="9">MGMT</shortName>
    </alternativeName>
    <alternativeName>
        <fullName evidence="9">O-6-methylguanine-DNA-alkyltransferase</fullName>
    </alternativeName>
</protein>
<dbReference type="PANTHER" id="PTHR10815:SF5">
    <property type="entry name" value="METHYLATED-DNA--PROTEIN-CYSTEINE METHYLTRANSFERASE"/>
    <property type="match status" value="1"/>
</dbReference>
<reference evidence="12 14" key="1">
    <citation type="journal article" date="2015" name="Int. J. Syst. Evol. Microbiol.">
        <title>Bacillus glycinifermentans sp. nov., isolated from fermented soybean paste.</title>
        <authorList>
            <person name="Kim S.J."/>
            <person name="Dunlap C.A."/>
            <person name="Kwon S.W."/>
            <person name="Rooney A.P."/>
        </authorList>
    </citation>
    <scope>NUCLEOTIDE SEQUENCE [LARGE SCALE GENOMIC DNA]</scope>
    <source>
        <strain evidence="12 14">GO-13</strain>
    </source>
</reference>
<keyword evidence="15" id="KW-1185">Reference proteome</keyword>
<dbReference type="InterPro" id="IPR036217">
    <property type="entry name" value="MethylDNA_cys_MeTrfase_DNAb"/>
</dbReference>
<dbReference type="RefSeq" id="WP_048355803.1">
    <property type="nucleotide sequence ID" value="NZ_CP023481.1"/>
</dbReference>
<dbReference type="Pfam" id="PF01035">
    <property type="entry name" value="DNA_binding_1"/>
    <property type="match status" value="1"/>
</dbReference>
<feature type="domain" description="Methylated-DNA-[protein]-cysteine S-methyltransferase DNA binding" evidence="10">
    <location>
        <begin position="80"/>
        <end position="159"/>
    </location>
</feature>